<sequence length="460" mass="47488">MANRKLTEGPVWKALAQISAPMSFGIFAVLSVGIADAYFLGQLGQNPLAAVGYIYPVTTSITSLAIGLSAGANTVVSQSLGREDEDSVACRLALHAFGLGLCLAIIAAIAFWLAHPWIFGLIGASDEVMTEVSAYTNWWALSFPFLVMMMITNSIFRAHGDGTTSAAIMIFSAVINVLITPLLVFGWGPIPGFETAGAAMATFIAQLTACVAAVTYAVRRGMLALGDTPLKGIRDSVKDIANVGAPAALSNAINPAGMAAVTAAVATLGDTAVAGFGAATRVQSLAIVVMLALSSGIGPVVGQNWGAKREDRARLAVRAAWTFCLGYGAALAVLLTIFAGPIAQMIASDEGAAEYTALYLRVVGCSLFGYGILVTANAAMNARSKAGWSMGLSLSRIFLVYLPGAWIGVTLLGYIGILVAAVAANVFAVLGAIYTGRKTKLVSAEDGWATGFKPLKTSSA</sequence>
<feature type="transmembrane region" description="Helical" evidence="7">
    <location>
        <begin position="386"/>
        <end position="406"/>
    </location>
</feature>
<feature type="transmembrane region" description="Helical" evidence="7">
    <location>
        <begin position="138"/>
        <end position="156"/>
    </location>
</feature>
<name>A0A6N6JIL1_9RHOB</name>
<protein>
    <submittedName>
        <fullName evidence="8">MATE family efflux transporter</fullName>
    </submittedName>
</protein>
<dbReference type="Proteomes" id="UP000436822">
    <property type="component" value="Unassembled WGS sequence"/>
</dbReference>
<evidence type="ECO:0000256" key="1">
    <source>
        <dbReference type="ARBA" id="ARBA00004429"/>
    </source>
</evidence>
<dbReference type="Pfam" id="PF01554">
    <property type="entry name" value="MatE"/>
    <property type="match status" value="2"/>
</dbReference>
<dbReference type="PANTHER" id="PTHR43549:SF3">
    <property type="entry name" value="MULTIDRUG RESISTANCE PROTEIN YPNP-RELATED"/>
    <property type="match status" value="1"/>
</dbReference>
<dbReference type="NCBIfam" id="TIGR00797">
    <property type="entry name" value="matE"/>
    <property type="match status" value="1"/>
</dbReference>
<feature type="transmembrane region" description="Helical" evidence="7">
    <location>
        <begin position="285"/>
        <end position="307"/>
    </location>
</feature>
<feature type="transmembrane region" description="Helical" evidence="7">
    <location>
        <begin position="96"/>
        <end position="118"/>
    </location>
</feature>
<proteinExistence type="predicted"/>
<organism evidence="8 9">
    <name type="scientific">Litoreibacter roseus</name>
    <dbReference type="NCBI Taxonomy" id="2601869"/>
    <lineage>
        <taxon>Bacteria</taxon>
        <taxon>Pseudomonadati</taxon>
        <taxon>Pseudomonadota</taxon>
        <taxon>Alphaproteobacteria</taxon>
        <taxon>Rhodobacterales</taxon>
        <taxon>Roseobacteraceae</taxon>
        <taxon>Litoreibacter</taxon>
    </lineage>
</organism>
<feature type="transmembrane region" description="Helical" evidence="7">
    <location>
        <begin position="168"/>
        <end position="190"/>
    </location>
</feature>
<reference evidence="8 9" key="1">
    <citation type="submission" date="2019-12" db="EMBL/GenBank/DDBJ databases">
        <title>Litoreibacter badius sp. nov., a novel bacteriochlorophyll a-containing bacterium in the genus Litoreibacter.</title>
        <authorList>
            <person name="Kanamuro M."/>
            <person name="Takabe Y."/>
            <person name="Mori K."/>
            <person name="Takaichi S."/>
            <person name="Hanada S."/>
        </authorList>
    </citation>
    <scope>NUCLEOTIDE SEQUENCE [LARGE SCALE GENOMIC DNA]</scope>
    <source>
        <strain evidence="8 9">K6</strain>
    </source>
</reference>
<feature type="transmembrane region" description="Helical" evidence="7">
    <location>
        <begin position="196"/>
        <end position="218"/>
    </location>
</feature>
<keyword evidence="4 7" id="KW-0812">Transmembrane</keyword>
<dbReference type="GO" id="GO:0015297">
    <property type="term" value="F:antiporter activity"/>
    <property type="evidence" value="ECO:0007669"/>
    <property type="project" value="InterPro"/>
</dbReference>
<dbReference type="InterPro" id="IPR002528">
    <property type="entry name" value="MATE_fam"/>
</dbReference>
<dbReference type="RefSeq" id="WP_159808796.1">
    <property type="nucleotide sequence ID" value="NZ_BLJE01000003.1"/>
</dbReference>
<comment type="caution">
    <text evidence="8">The sequence shown here is derived from an EMBL/GenBank/DDBJ whole genome shotgun (WGS) entry which is preliminary data.</text>
</comment>
<feature type="transmembrane region" description="Helical" evidence="7">
    <location>
        <begin position="21"/>
        <end position="41"/>
    </location>
</feature>
<evidence type="ECO:0000256" key="4">
    <source>
        <dbReference type="ARBA" id="ARBA00022692"/>
    </source>
</evidence>
<dbReference type="AlphaFoldDB" id="A0A6N6JIL1"/>
<gene>
    <name evidence="8" type="ORF">KIN_31800</name>
</gene>
<dbReference type="InterPro" id="IPR048279">
    <property type="entry name" value="MdtK-like"/>
</dbReference>
<dbReference type="InterPro" id="IPR052031">
    <property type="entry name" value="Membrane_Transporter-Flippase"/>
</dbReference>
<dbReference type="GO" id="GO:0005886">
    <property type="term" value="C:plasma membrane"/>
    <property type="evidence" value="ECO:0007669"/>
    <property type="project" value="UniProtKB-SubCell"/>
</dbReference>
<evidence type="ECO:0000256" key="5">
    <source>
        <dbReference type="ARBA" id="ARBA00022989"/>
    </source>
</evidence>
<keyword evidence="3" id="KW-1003">Cell membrane</keyword>
<dbReference type="PANTHER" id="PTHR43549">
    <property type="entry name" value="MULTIDRUG RESISTANCE PROTEIN YPNP-RELATED"/>
    <property type="match status" value="1"/>
</dbReference>
<evidence type="ECO:0000256" key="3">
    <source>
        <dbReference type="ARBA" id="ARBA00022475"/>
    </source>
</evidence>
<evidence type="ECO:0000313" key="9">
    <source>
        <dbReference type="Proteomes" id="UP000436822"/>
    </source>
</evidence>
<evidence type="ECO:0000256" key="6">
    <source>
        <dbReference type="ARBA" id="ARBA00023136"/>
    </source>
</evidence>
<evidence type="ECO:0000256" key="2">
    <source>
        <dbReference type="ARBA" id="ARBA00022448"/>
    </source>
</evidence>
<dbReference type="PIRSF" id="PIRSF006603">
    <property type="entry name" value="DinF"/>
    <property type="match status" value="1"/>
</dbReference>
<comment type="subcellular location">
    <subcellularLocation>
        <location evidence="1">Cell inner membrane</location>
        <topology evidence="1">Multi-pass membrane protein</topology>
    </subcellularLocation>
</comment>
<keyword evidence="5 7" id="KW-1133">Transmembrane helix</keyword>
<feature type="transmembrane region" description="Helical" evidence="7">
    <location>
        <begin position="319"/>
        <end position="346"/>
    </location>
</feature>
<dbReference type="EMBL" id="BLJE01000003">
    <property type="protein sequence ID" value="GFE66106.1"/>
    <property type="molecule type" value="Genomic_DNA"/>
</dbReference>
<evidence type="ECO:0000313" key="8">
    <source>
        <dbReference type="EMBL" id="GFE66106.1"/>
    </source>
</evidence>
<dbReference type="GO" id="GO:0042910">
    <property type="term" value="F:xenobiotic transmembrane transporter activity"/>
    <property type="evidence" value="ECO:0007669"/>
    <property type="project" value="InterPro"/>
</dbReference>
<keyword evidence="2" id="KW-0813">Transport</keyword>
<feature type="transmembrane region" description="Helical" evidence="7">
    <location>
        <begin position="53"/>
        <end position="76"/>
    </location>
</feature>
<dbReference type="OrthoDB" id="9806302at2"/>
<accession>A0A6N6JIL1</accession>
<feature type="transmembrane region" description="Helical" evidence="7">
    <location>
        <begin position="358"/>
        <end position="379"/>
    </location>
</feature>
<evidence type="ECO:0000256" key="7">
    <source>
        <dbReference type="SAM" id="Phobius"/>
    </source>
</evidence>
<feature type="transmembrane region" description="Helical" evidence="7">
    <location>
        <begin position="412"/>
        <end position="434"/>
    </location>
</feature>
<keyword evidence="6 7" id="KW-0472">Membrane</keyword>
<keyword evidence="9" id="KW-1185">Reference proteome</keyword>